<protein>
    <recommendedName>
        <fullName evidence="2">Signal transduction histidine kinase internal region domain-containing protein</fullName>
    </recommendedName>
</protein>
<dbReference type="GO" id="GO:0000155">
    <property type="term" value="F:phosphorelay sensor kinase activity"/>
    <property type="evidence" value="ECO:0007669"/>
    <property type="project" value="InterPro"/>
</dbReference>
<dbReference type="Proteomes" id="UP000638732">
    <property type="component" value="Unassembled WGS sequence"/>
</dbReference>
<proteinExistence type="predicted"/>
<dbReference type="InterPro" id="IPR050640">
    <property type="entry name" value="Bact_2-comp_sensor_kinase"/>
</dbReference>
<name>A0A965ZFZ6_9SPHI</name>
<reference evidence="3" key="1">
    <citation type="submission" date="2020-01" db="EMBL/GenBank/DDBJ databases">
        <authorList>
            <person name="Seo Y.L."/>
        </authorList>
    </citation>
    <scope>NUCLEOTIDE SEQUENCE</scope>
    <source>
        <strain evidence="3">R11</strain>
    </source>
</reference>
<dbReference type="Pfam" id="PF06580">
    <property type="entry name" value="His_kinase"/>
    <property type="match status" value="1"/>
</dbReference>
<dbReference type="Gene3D" id="3.30.565.10">
    <property type="entry name" value="Histidine kinase-like ATPase, C-terminal domain"/>
    <property type="match status" value="1"/>
</dbReference>
<evidence type="ECO:0000313" key="3">
    <source>
        <dbReference type="EMBL" id="NCD69092.1"/>
    </source>
</evidence>
<dbReference type="AlphaFoldDB" id="A0A965ZFZ6"/>
<comment type="caution">
    <text evidence="3">The sequence shown here is derived from an EMBL/GenBank/DDBJ whole genome shotgun (WGS) entry which is preliminary data.</text>
</comment>
<dbReference type="PANTHER" id="PTHR34220">
    <property type="entry name" value="SENSOR HISTIDINE KINASE YPDA"/>
    <property type="match status" value="1"/>
</dbReference>
<keyword evidence="1" id="KW-0472">Membrane</keyword>
<keyword evidence="1" id="KW-1133">Transmembrane helix</keyword>
<organism evidence="3 4">
    <name type="scientific">Mucilaginibacter agri</name>
    <dbReference type="NCBI Taxonomy" id="2695265"/>
    <lineage>
        <taxon>Bacteria</taxon>
        <taxon>Pseudomonadati</taxon>
        <taxon>Bacteroidota</taxon>
        <taxon>Sphingobacteriia</taxon>
        <taxon>Sphingobacteriales</taxon>
        <taxon>Sphingobacteriaceae</taxon>
        <taxon>Mucilaginibacter</taxon>
    </lineage>
</organism>
<dbReference type="GO" id="GO:0016020">
    <property type="term" value="C:membrane"/>
    <property type="evidence" value="ECO:0007669"/>
    <property type="project" value="InterPro"/>
</dbReference>
<feature type="transmembrane region" description="Helical" evidence="1">
    <location>
        <begin position="113"/>
        <end position="136"/>
    </location>
</feature>
<keyword evidence="4" id="KW-1185">Reference proteome</keyword>
<feature type="transmembrane region" description="Helical" evidence="1">
    <location>
        <begin position="76"/>
        <end position="93"/>
    </location>
</feature>
<dbReference type="SUPFAM" id="SSF55874">
    <property type="entry name" value="ATPase domain of HSP90 chaperone/DNA topoisomerase II/histidine kinase"/>
    <property type="match status" value="1"/>
</dbReference>
<evidence type="ECO:0000256" key="1">
    <source>
        <dbReference type="SAM" id="Phobius"/>
    </source>
</evidence>
<gene>
    <name evidence="3" type="ORF">GSY63_06970</name>
</gene>
<reference evidence="3" key="2">
    <citation type="submission" date="2020-10" db="EMBL/GenBank/DDBJ databases">
        <title>Mucilaginibacter sp. nov., isolated from soil.</title>
        <authorList>
            <person name="Jeon C.O."/>
        </authorList>
    </citation>
    <scope>NUCLEOTIDE SEQUENCE</scope>
    <source>
        <strain evidence="3">R11</strain>
    </source>
</reference>
<dbReference type="EMBL" id="WWEO01000040">
    <property type="protein sequence ID" value="NCD69092.1"/>
    <property type="molecule type" value="Genomic_DNA"/>
</dbReference>
<sequence length="340" mass="39904">MLMLSRPNHLTLPQKLILHLGCWTLLIFSELSFLRAVGAPLESFTVYATYYVINALFFYGLIALTTHFFTRHPRPYLKAVLLYLIIWLLYFGVKQIAEILLHQGPAINYKASGYWLKFLTIQFHRGLFCNILVAFYSMARLTGEYQQQAVTTQNTLRQAQMNPHLLFNMLNRIYTNFHQVSEEGARAVWLLSEIMRYGTEASQHDEPVYLRDEITQVRNLLEMHRLRFDGQLAIEVEMAGDFHDAKIIPLVLLTLTENMLKHGDLQHPDNRAILRIEFDENRVLTYYSRNRIKTSVRGRKSTGLGLVNLRQRLQFAYDDRFSLVDRRERDEFEISLKLQL</sequence>
<evidence type="ECO:0000259" key="2">
    <source>
        <dbReference type="Pfam" id="PF06580"/>
    </source>
</evidence>
<dbReference type="InterPro" id="IPR036890">
    <property type="entry name" value="HATPase_C_sf"/>
</dbReference>
<feature type="domain" description="Signal transduction histidine kinase internal region" evidence="2">
    <location>
        <begin position="157"/>
        <end position="231"/>
    </location>
</feature>
<dbReference type="InterPro" id="IPR010559">
    <property type="entry name" value="Sig_transdc_His_kin_internal"/>
</dbReference>
<dbReference type="PANTHER" id="PTHR34220:SF7">
    <property type="entry name" value="SENSOR HISTIDINE KINASE YPDA"/>
    <property type="match status" value="1"/>
</dbReference>
<evidence type="ECO:0000313" key="4">
    <source>
        <dbReference type="Proteomes" id="UP000638732"/>
    </source>
</evidence>
<keyword evidence="1" id="KW-0812">Transmembrane</keyword>
<accession>A0A965ZFZ6</accession>
<feature type="transmembrane region" description="Helical" evidence="1">
    <location>
        <begin position="48"/>
        <end position="69"/>
    </location>
</feature>